<dbReference type="Proteomes" id="UP000440224">
    <property type="component" value="Unassembled WGS sequence"/>
</dbReference>
<comment type="caution">
    <text evidence="2">The sequence shown here is derived from an EMBL/GenBank/DDBJ whole genome shotgun (WGS) entry which is preliminary data.</text>
</comment>
<proteinExistence type="predicted"/>
<dbReference type="InterPro" id="IPR017920">
    <property type="entry name" value="COMM"/>
</dbReference>
<evidence type="ECO:0000313" key="2">
    <source>
        <dbReference type="EMBL" id="MRG96647.1"/>
    </source>
</evidence>
<reference evidence="2 3" key="1">
    <citation type="submission" date="2019-10" db="EMBL/GenBank/DDBJ databases">
        <title>A soil myxobacterium in the family Polyangiaceae.</title>
        <authorList>
            <person name="Li Y."/>
            <person name="Wang J."/>
        </authorList>
    </citation>
    <scope>NUCLEOTIDE SEQUENCE [LARGE SCALE GENOMIC DNA]</scope>
    <source>
        <strain evidence="2 3">DSM 14734</strain>
    </source>
</reference>
<sequence>MTIPLFCLGGESAPEAIAADLKALVRLPEKARARFWDALGPALPDPVPAAAEDALDAFARTFEAPRDELGRALKASRFLVREACARGLARERFEEDVVRLAGGPLAPETAVIAPILLSRYDAARAALAAGALRETLTDHGAVLESIEWRLDAVLATSRGDAGAAKIAVLTLGYREGDQKNRVTLHLSPEKLEELRRACERMSR</sequence>
<organism evidence="2 3">
    <name type="scientific">Polyangium spumosum</name>
    <dbReference type="NCBI Taxonomy" id="889282"/>
    <lineage>
        <taxon>Bacteria</taxon>
        <taxon>Pseudomonadati</taxon>
        <taxon>Myxococcota</taxon>
        <taxon>Polyangia</taxon>
        <taxon>Polyangiales</taxon>
        <taxon>Polyangiaceae</taxon>
        <taxon>Polyangium</taxon>
    </lineage>
</organism>
<dbReference type="EMBL" id="WJIE01000012">
    <property type="protein sequence ID" value="MRG96647.1"/>
    <property type="molecule type" value="Genomic_DNA"/>
</dbReference>
<dbReference type="AlphaFoldDB" id="A0A6N7PYJ9"/>
<dbReference type="OrthoDB" id="5509032at2"/>
<dbReference type="PROSITE" id="PS51269">
    <property type="entry name" value="COMM"/>
    <property type="match status" value="1"/>
</dbReference>
<keyword evidence="3" id="KW-1185">Reference proteome</keyword>
<dbReference type="Pfam" id="PF07258">
    <property type="entry name" value="COMM_domain"/>
    <property type="match status" value="1"/>
</dbReference>
<accession>A0A6N7PYJ9</accession>
<feature type="domain" description="COMM" evidence="1">
    <location>
        <begin position="142"/>
        <end position="203"/>
    </location>
</feature>
<gene>
    <name evidence="2" type="ORF">GF068_32695</name>
</gene>
<evidence type="ECO:0000259" key="1">
    <source>
        <dbReference type="PROSITE" id="PS51269"/>
    </source>
</evidence>
<dbReference type="RefSeq" id="WP_153823450.1">
    <property type="nucleotide sequence ID" value="NZ_WJIE01000012.1"/>
</dbReference>
<name>A0A6N7PYJ9_9BACT</name>
<protein>
    <recommendedName>
        <fullName evidence="1">COMM domain-containing protein</fullName>
    </recommendedName>
</protein>
<evidence type="ECO:0000313" key="3">
    <source>
        <dbReference type="Proteomes" id="UP000440224"/>
    </source>
</evidence>